<evidence type="ECO:0000313" key="1">
    <source>
        <dbReference type="EMBL" id="TGX83937.1"/>
    </source>
</evidence>
<accession>A0AC61QUS0</accession>
<proteinExistence type="predicted"/>
<protein>
    <submittedName>
        <fullName evidence="1">Site-specific integrase</fullName>
    </submittedName>
</protein>
<keyword evidence="2" id="KW-1185">Reference proteome</keyword>
<name>A0AC61QUS0_9BACT</name>
<reference evidence="1" key="1">
    <citation type="submission" date="2019-04" db="EMBL/GenBank/DDBJ databases">
        <title>Microbes associate with the intestines of laboratory mice.</title>
        <authorList>
            <person name="Navarre W."/>
            <person name="Wong E."/>
            <person name="Huang K."/>
            <person name="Tropini C."/>
            <person name="Ng K."/>
            <person name="Yu B."/>
        </authorList>
    </citation>
    <scope>NUCLEOTIDE SEQUENCE</scope>
    <source>
        <strain evidence="1">NM73_A23</strain>
    </source>
</reference>
<organism evidence="1 2">
    <name type="scientific">Palleniella muris</name>
    <dbReference type="NCBI Taxonomy" id="3038145"/>
    <lineage>
        <taxon>Bacteria</taxon>
        <taxon>Pseudomonadati</taxon>
        <taxon>Bacteroidota</taxon>
        <taxon>Bacteroidia</taxon>
        <taxon>Bacteroidales</taxon>
        <taxon>Prevotellaceae</taxon>
        <taxon>Palleniella</taxon>
    </lineage>
</organism>
<sequence length="376" mass="43178">MARTKKSESVPVRIRFKQLKDGNQSIYLDIYTDRKRRYEFLKLFLVPEISQEAKERNANTLKAANAIKAQRILDITNKKPMAVLSDKAKMPLIDWLNEYAEFGRKKGRNSLVDHVHAVSVCLKAHNPRIKLYEVDKDFLQGFIEYLETRKARTTKKPLAKKTIAGYCGYIRAALNYAVDLEILGDNPLLSFDWASIQGECRKREYLTIEEVQTLINTPCRSPRVKTAFLFSCFCGLRYSDVKGLRWKDVIEENGKVHLELRQQKTGKVIYLPLSQQAQKFMPEEKGNTDDSVFDVPTLSDCDHVLKTWTSKAGITKRVSYHVSRHAFATMTLTMGADLYTTSQLLGHSDVETTQVYAKIIDKKKVDAVYMIDKLFD</sequence>
<evidence type="ECO:0000313" key="2">
    <source>
        <dbReference type="Proteomes" id="UP000308886"/>
    </source>
</evidence>
<dbReference type="EMBL" id="SRZC01000002">
    <property type="protein sequence ID" value="TGX83937.1"/>
    <property type="molecule type" value="Genomic_DNA"/>
</dbReference>
<dbReference type="Proteomes" id="UP000308886">
    <property type="component" value="Unassembled WGS sequence"/>
</dbReference>
<gene>
    <name evidence="1" type="ORF">E5358_01835</name>
</gene>
<comment type="caution">
    <text evidence="1">The sequence shown here is derived from an EMBL/GenBank/DDBJ whole genome shotgun (WGS) entry which is preliminary data.</text>
</comment>